<dbReference type="EMBL" id="GBRH01184157">
    <property type="protein sequence ID" value="JAE13739.1"/>
    <property type="molecule type" value="Transcribed_RNA"/>
</dbReference>
<protein>
    <submittedName>
        <fullName evidence="1">Uncharacterized protein</fullName>
    </submittedName>
</protein>
<reference evidence="1" key="2">
    <citation type="journal article" date="2015" name="Data Brief">
        <title>Shoot transcriptome of the giant reed, Arundo donax.</title>
        <authorList>
            <person name="Barrero R.A."/>
            <person name="Guerrero F.D."/>
            <person name="Moolhuijzen P."/>
            <person name="Goolsby J.A."/>
            <person name="Tidwell J."/>
            <person name="Bellgard S.E."/>
            <person name="Bellgard M.I."/>
        </authorList>
    </citation>
    <scope>NUCLEOTIDE SEQUENCE</scope>
    <source>
        <tissue evidence="1">Shoot tissue taken approximately 20 cm above the soil surface</tissue>
    </source>
</reference>
<name>A0A0A9FR83_ARUDO</name>
<evidence type="ECO:0000313" key="1">
    <source>
        <dbReference type="EMBL" id="JAE13739.1"/>
    </source>
</evidence>
<accession>A0A0A9FR83</accession>
<organism evidence="1">
    <name type="scientific">Arundo donax</name>
    <name type="common">Giant reed</name>
    <name type="synonym">Donax arundinaceus</name>
    <dbReference type="NCBI Taxonomy" id="35708"/>
    <lineage>
        <taxon>Eukaryota</taxon>
        <taxon>Viridiplantae</taxon>
        <taxon>Streptophyta</taxon>
        <taxon>Embryophyta</taxon>
        <taxon>Tracheophyta</taxon>
        <taxon>Spermatophyta</taxon>
        <taxon>Magnoliopsida</taxon>
        <taxon>Liliopsida</taxon>
        <taxon>Poales</taxon>
        <taxon>Poaceae</taxon>
        <taxon>PACMAD clade</taxon>
        <taxon>Arundinoideae</taxon>
        <taxon>Arundineae</taxon>
        <taxon>Arundo</taxon>
    </lineage>
</organism>
<reference evidence="1" key="1">
    <citation type="submission" date="2014-09" db="EMBL/GenBank/DDBJ databases">
        <authorList>
            <person name="Magalhaes I.L.F."/>
            <person name="Oliveira U."/>
            <person name="Santos F.R."/>
            <person name="Vidigal T.H.D.A."/>
            <person name="Brescovit A.D."/>
            <person name="Santos A.J."/>
        </authorList>
    </citation>
    <scope>NUCLEOTIDE SEQUENCE</scope>
    <source>
        <tissue evidence="1">Shoot tissue taken approximately 20 cm above the soil surface</tissue>
    </source>
</reference>
<sequence length="25" mass="3021">MHKYDNLDPLHLNTCLRIHEETVDN</sequence>
<dbReference type="AlphaFoldDB" id="A0A0A9FR83"/>
<proteinExistence type="predicted"/>